<dbReference type="HOGENOM" id="CLU_176022_2_0_2"/>
<dbReference type="Pfam" id="PF11127">
    <property type="entry name" value="YgaP-like_TM"/>
    <property type="match status" value="1"/>
</dbReference>
<dbReference type="Proteomes" id="UP000030710">
    <property type="component" value="Unassembled WGS sequence"/>
</dbReference>
<name>U1PTD5_9EURY</name>
<feature type="transmembrane region" description="Helical" evidence="1">
    <location>
        <begin position="44"/>
        <end position="64"/>
    </location>
</feature>
<keyword evidence="1" id="KW-1133">Transmembrane helix</keyword>
<dbReference type="EMBL" id="KE356561">
    <property type="protein sequence ID" value="ERG97062.1"/>
    <property type="molecule type" value="Genomic_DNA"/>
</dbReference>
<keyword evidence="1" id="KW-0812">Transmembrane</keyword>
<accession>U1PTD5</accession>
<gene>
    <name evidence="3" type="ORF">J07HQW2_03548</name>
</gene>
<sequence>MNNNVGSMDRTARVSVGALAGLVSLATLASVVSLPAVVSPVLGIISLVMLGTSMTGFCPLYTLLGVDTCSASPQ</sequence>
<protein>
    <recommendedName>
        <fullName evidence="2">Inner membrane protein YgaP-like transmembrane domain-containing protein</fullName>
    </recommendedName>
</protein>
<dbReference type="AlphaFoldDB" id="U1PTD5"/>
<evidence type="ECO:0000256" key="1">
    <source>
        <dbReference type="SAM" id="Phobius"/>
    </source>
</evidence>
<proteinExistence type="predicted"/>
<evidence type="ECO:0000313" key="3">
    <source>
        <dbReference type="EMBL" id="ERG97062.1"/>
    </source>
</evidence>
<keyword evidence="1" id="KW-0472">Membrane</keyword>
<evidence type="ECO:0000259" key="2">
    <source>
        <dbReference type="Pfam" id="PF11127"/>
    </source>
</evidence>
<dbReference type="InterPro" id="IPR021309">
    <property type="entry name" value="YgaP-like_TM"/>
</dbReference>
<feature type="domain" description="Inner membrane protein YgaP-like transmembrane" evidence="2">
    <location>
        <begin position="1"/>
        <end position="71"/>
    </location>
</feature>
<organism evidence="3 4">
    <name type="scientific">Haloquadratum walsbyi J07HQW2</name>
    <dbReference type="NCBI Taxonomy" id="1238425"/>
    <lineage>
        <taxon>Archaea</taxon>
        <taxon>Methanobacteriati</taxon>
        <taxon>Methanobacteriota</taxon>
        <taxon>Stenosarchaea group</taxon>
        <taxon>Halobacteria</taxon>
        <taxon>Halobacteriales</taxon>
        <taxon>Haloferacaceae</taxon>
        <taxon>Haloquadratum</taxon>
    </lineage>
</organism>
<dbReference type="STRING" id="1238425.J07HQW2_03548"/>
<dbReference type="eggNOG" id="arCOG06386">
    <property type="taxonomic scope" value="Archaea"/>
</dbReference>
<evidence type="ECO:0000313" key="4">
    <source>
        <dbReference type="Proteomes" id="UP000030710"/>
    </source>
</evidence>
<feature type="transmembrane region" description="Helical" evidence="1">
    <location>
        <begin position="12"/>
        <end position="38"/>
    </location>
</feature>
<reference evidence="3 4" key="1">
    <citation type="journal article" date="2013" name="PLoS ONE">
        <title>Assembly-driven community genomics of a hypersaline microbial ecosystem.</title>
        <authorList>
            <person name="Podell S."/>
            <person name="Ugalde J.A."/>
            <person name="Narasingarao P."/>
            <person name="Banfield J.F."/>
            <person name="Heidelberg K.B."/>
            <person name="Allen E.E."/>
        </authorList>
    </citation>
    <scope>NUCLEOTIDE SEQUENCE [LARGE SCALE GENOMIC DNA]</scope>
    <source>
        <strain evidence="4">J07HQW2</strain>
    </source>
</reference>